<evidence type="ECO:0000313" key="1">
    <source>
        <dbReference type="EMBL" id="GCD20149.1"/>
    </source>
</evidence>
<dbReference type="Proteomes" id="UP000288246">
    <property type="component" value="Unassembled WGS sequence"/>
</dbReference>
<organism evidence="1 2">
    <name type="scientific">Cellulomonas algicola</name>
    <dbReference type="NCBI Taxonomy" id="2071633"/>
    <lineage>
        <taxon>Bacteria</taxon>
        <taxon>Bacillati</taxon>
        <taxon>Actinomycetota</taxon>
        <taxon>Actinomycetes</taxon>
        <taxon>Micrococcales</taxon>
        <taxon>Cellulomonadaceae</taxon>
        <taxon>Cellulomonas</taxon>
    </lineage>
</organism>
<protein>
    <recommendedName>
        <fullName evidence="3">Peptidoglycan-binding domain-containing protein</fullName>
    </recommendedName>
</protein>
<sequence>MPAKSNLSGATWWRQHNARFPNSRDLADLAPDFRYRVGRFVDALRWGEASVVVSSTLRHPSRAYLMHYAWRVAHGQVAAEDVPPRSGVDIDWVHESEKASRDAAMEMVQLARMAHVASLTSNHTRGTAIDMTITWTGTLLLKLPGSGNLWEIPDRPRTGAGNTELHRLGADLFRVHKLASDPPHWSHDGH</sequence>
<dbReference type="RefSeq" id="WP_124342668.1">
    <property type="nucleotide sequence ID" value="NZ_BHYL01000124.1"/>
</dbReference>
<evidence type="ECO:0008006" key="3">
    <source>
        <dbReference type="Google" id="ProtNLM"/>
    </source>
</evidence>
<dbReference type="InterPro" id="IPR009045">
    <property type="entry name" value="Zn_M74/Hedgehog-like"/>
</dbReference>
<proteinExistence type="predicted"/>
<dbReference type="EMBL" id="BHYL01000124">
    <property type="protein sequence ID" value="GCD20149.1"/>
    <property type="molecule type" value="Genomic_DNA"/>
</dbReference>
<dbReference type="OrthoDB" id="192249at2"/>
<name>A0A401UZN6_9CELL</name>
<reference evidence="1 2" key="1">
    <citation type="submission" date="2018-11" db="EMBL/GenBank/DDBJ databases">
        <title>Draft genome sequence of Cellulomonas takizawaensis strain TKZ-21.</title>
        <authorList>
            <person name="Yamamura H."/>
            <person name="Hayashi T."/>
            <person name="Hamada M."/>
            <person name="Serisawa Y."/>
            <person name="Matsuyama K."/>
            <person name="Nakagawa Y."/>
            <person name="Otoguro M."/>
            <person name="Yanagida F."/>
            <person name="Hayakawa M."/>
        </authorList>
    </citation>
    <scope>NUCLEOTIDE SEQUENCE [LARGE SCALE GENOMIC DNA]</scope>
    <source>
        <strain evidence="1 2">TKZ-21</strain>
    </source>
</reference>
<dbReference type="SUPFAM" id="SSF55166">
    <property type="entry name" value="Hedgehog/DD-peptidase"/>
    <property type="match status" value="1"/>
</dbReference>
<dbReference type="AlphaFoldDB" id="A0A401UZN6"/>
<gene>
    <name evidence="1" type="ORF">CTKZ_17110</name>
</gene>
<keyword evidence="2" id="KW-1185">Reference proteome</keyword>
<accession>A0A401UZN6</accession>
<comment type="caution">
    <text evidence="1">The sequence shown here is derived from an EMBL/GenBank/DDBJ whole genome shotgun (WGS) entry which is preliminary data.</text>
</comment>
<evidence type="ECO:0000313" key="2">
    <source>
        <dbReference type="Proteomes" id="UP000288246"/>
    </source>
</evidence>